<dbReference type="Gene3D" id="1.20.58.220">
    <property type="entry name" value="Phosphate transport system protein phou homolog 2, domain 2"/>
    <property type="match status" value="1"/>
</dbReference>
<protein>
    <submittedName>
        <fullName evidence="2">DUF47 family protein</fullName>
    </submittedName>
</protein>
<proteinExistence type="inferred from homology"/>
<dbReference type="InterPro" id="IPR038078">
    <property type="entry name" value="PhoU-like_sf"/>
</dbReference>
<gene>
    <name evidence="2" type="ORF">EYH45_02120</name>
</gene>
<evidence type="ECO:0000313" key="3">
    <source>
        <dbReference type="Proteomes" id="UP000608579"/>
    </source>
</evidence>
<comment type="caution">
    <text evidence="2">The sequence shown here is derived from an EMBL/GenBank/DDBJ whole genome shotgun (WGS) entry which is preliminary data.</text>
</comment>
<dbReference type="Proteomes" id="UP000608579">
    <property type="component" value="Unassembled WGS sequence"/>
</dbReference>
<evidence type="ECO:0000313" key="2">
    <source>
        <dbReference type="EMBL" id="HIQ29341.1"/>
    </source>
</evidence>
<dbReference type="Pfam" id="PF01865">
    <property type="entry name" value="PhoU_div"/>
    <property type="match status" value="1"/>
</dbReference>
<dbReference type="PANTHER" id="PTHR36536:SF3">
    <property type="entry name" value="UPF0111 PROTEIN HI_1603"/>
    <property type="match status" value="1"/>
</dbReference>
<dbReference type="SUPFAM" id="SSF109755">
    <property type="entry name" value="PhoU-like"/>
    <property type="match status" value="1"/>
</dbReference>
<sequence>MLKVVLGFRRRGSILVEGMLNHISRSRMAVEKFSEFYGAVREHDLEAMNRIYGEIDRLEGEVDSSRRLLANELCSGSFFAYMQEDFLDLIEKIDSIADAAKDAAKVVLDAGVSREAVELLFRREEMQRYITICVETVKTLEDAFQTLASRGREALKLVDKVEELEETADNLKATLVKTLFSHAEKLKVLEVIQIKDFIHMVDNICDSAEDASDIILQIIAKGYG</sequence>
<dbReference type="InterPro" id="IPR018445">
    <property type="entry name" value="Put_Phosphate_transp_reg"/>
</dbReference>
<accession>A0A832ZXW7</accession>
<organism evidence="2 3">
    <name type="scientific">Caldiarchaeum subterraneum</name>
    <dbReference type="NCBI Taxonomy" id="311458"/>
    <lineage>
        <taxon>Archaea</taxon>
        <taxon>Nitrososphaerota</taxon>
        <taxon>Candidatus Caldarchaeales</taxon>
        <taxon>Candidatus Caldarchaeaceae</taxon>
        <taxon>Candidatus Caldarchaeum</taxon>
    </lineage>
</organism>
<dbReference type="EMBL" id="DQVM01000037">
    <property type="protein sequence ID" value="HIQ29341.1"/>
    <property type="molecule type" value="Genomic_DNA"/>
</dbReference>
<name>A0A832ZXW7_CALS0</name>
<dbReference type="PANTHER" id="PTHR36536">
    <property type="entry name" value="UPF0111 PROTEIN HI_1603"/>
    <property type="match status" value="1"/>
</dbReference>
<comment type="similarity">
    <text evidence="1">Belongs to the UPF0111 family.</text>
</comment>
<dbReference type="AlphaFoldDB" id="A0A832ZXW7"/>
<reference evidence="2" key="1">
    <citation type="journal article" date="2020" name="ISME J.">
        <title>Gammaproteobacteria mediating utilization of methyl-, sulfur- and petroleum organic compounds in deep ocean hydrothermal plumes.</title>
        <authorList>
            <person name="Zhou Z."/>
            <person name="Liu Y."/>
            <person name="Pan J."/>
            <person name="Cron B.R."/>
            <person name="Toner B.M."/>
            <person name="Anantharaman K."/>
            <person name="Breier J.A."/>
            <person name="Dick G.J."/>
            <person name="Li M."/>
        </authorList>
    </citation>
    <scope>NUCLEOTIDE SEQUENCE</scope>
    <source>
        <strain evidence="2">SZUA-1515</strain>
    </source>
</reference>
<dbReference type="InterPro" id="IPR002727">
    <property type="entry name" value="DUF47"/>
</dbReference>
<evidence type="ECO:0000256" key="1">
    <source>
        <dbReference type="ARBA" id="ARBA00008591"/>
    </source>
</evidence>